<proteinExistence type="predicted"/>
<name>A0A9D4KI22_DREPO</name>
<evidence type="ECO:0000313" key="2">
    <source>
        <dbReference type="Proteomes" id="UP000828390"/>
    </source>
</evidence>
<reference evidence="1" key="1">
    <citation type="journal article" date="2019" name="bioRxiv">
        <title>The Genome of the Zebra Mussel, Dreissena polymorpha: A Resource for Invasive Species Research.</title>
        <authorList>
            <person name="McCartney M.A."/>
            <person name="Auch B."/>
            <person name="Kono T."/>
            <person name="Mallez S."/>
            <person name="Zhang Y."/>
            <person name="Obille A."/>
            <person name="Becker A."/>
            <person name="Abrahante J.E."/>
            <person name="Garbe J."/>
            <person name="Badalamenti J.P."/>
            <person name="Herman A."/>
            <person name="Mangelson H."/>
            <person name="Liachko I."/>
            <person name="Sullivan S."/>
            <person name="Sone E.D."/>
            <person name="Koren S."/>
            <person name="Silverstein K.A.T."/>
            <person name="Beckman K.B."/>
            <person name="Gohl D.M."/>
        </authorList>
    </citation>
    <scope>NUCLEOTIDE SEQUENCE</scope>
    <source>
        <strain evidence="1">Duluth1</strain>
        <tissue evidence="1">Whole animal</tissue>
    </source>
</reference>
<reference evidence="1" key="2">
    <citation type="submission" date="2020-11" db="EMBL/GenBank/DDBJ databases">
        <authorList>
            <person name="McCartney M.A."/>
            <person name="Auch B."/>
            <person name="Kono T."/>
            <person name="Mallez S."/>
            <person name="Becker A."/>
            <person name="Gohl D.M."/>
            <person name="Silverstein K.A.T."/>
            <person name="Koren S."/>
            <person name="Bechman K.B."/>
            <person name="Herman A."/>
            <person name="Abrahante J.E."/>
            <person name="Garbe J."/>
        </authorList>
    </citation>
    <scope>NUCLEOTIDE SEQUENCE</scope>
    <source>
        <strain evidence="1">Duluth1</strain>
        <tissue evidence="1">Whole animal</tissue>
    </source>
</reference>
<organism evidence="1 2">
    <name type="scientific">Dreissena polymorpha</name>
    <name type="common">Zebra mussel</name>
    <name type="synonym">Mytilus polymorpha</name>
    <dbReference type="NCBI Taxonomy" id="45954"/>
    <lineage>
        <taxon>Eukaryota</taxon>
        <taxon>Metazoa</taxon>
        <taxon>Spiralia</taxon>
        <taxon>Lophotrochozoa</taxon>
        <taxon>Mollusca</taxon>
        <taxon>Bivalvia</taxon>
        <taxon>Autobranchia</taxon>
        <taxon>Heteroconchia</taxon>
        <taxon>Euheterodonta</taxon>
        <taxon>Imparidentia</taxon>
        <taxon>Neoheterodontei</taxon>
        <taxon>Myida</taxon>
        <taxon>Dreissenoidea</taxon>
        <taxon>Dreissenidae</taxon>
        <taxon>Dreissena</taxon>
    </lineage>
</organism>
<dbReference type="Proteomes" id="UP000828390">
    <property type="component" value="Unassembled WGS sequence"/>
</dbReference>
<protein>
    <submittedName>
        <fullName evidence="1">Uncharacterized protein</fullName>
    </submittedName>
</protein>
<accession>A0A9D4KI22</accession>
<comment type="caution">
    <text evidence="1">The sequence shown here is derived from an EMBL/GenBank/DDBJ whole genome shotgun (WGS) entry which is preliminary data.</text>
</comment>
<dbReference type="AlphaFoldDB" id="A0A9D4KI22"/>
<sequence length="62" mass="7153">MATSMLHDKQQNKGDRPLESLIYSVEDVLAQVGPARKQIAEYRTFISEVVKQNEISRKYIKT</sequence>
<dbReference type="EMBL" id="JAIWYP010000004">
    <property type="protein sequence ID" value="KAH3839868.1"/>
    <property type="molecule type" value="Genomic_DNA"/>
</dbReference>
<keyword evidence="2" id="KW-1185">Reference proteome</keyword>
<gene>
    <name evidence="1" type="ORF">DPMN_113306</name>
</gene>
<evidence type="ECO:0000313" key="1">
    <source>
        <dbReference type="EMBL" id="KAH3839868.1"/>
    </source>
</evidence>